<dbReference type="Proteomes" id="UP000199375">
    <property type="component" value="Unassembled WGS sequence"/>
</dbReference>
<organism evidence="1 2">
    <name type="scientific">Micromonospora haikouensis</name>
    <dbReference type="NCBI Taxonomy" id="686309"/>
    <lineage>
        <taxon>Bacteria</taxon>
        <taxon>Bacillati</taxon>
        <taxon>Actinomycetota</taxon>
        <taxon>Actinomycetes</taxon>
        <taxon>Micromonosporales</taxon>
        <taxon>Micromonosporaceae</taxon>
        <taxon>Micromonospora</taxon>
    </lineage>
</organism>
<protein>
    <submittedName>
        <fullName evidence="1">Uncharacterized protein</fullName>
    </submittedName>
</protein>
<dbReference type="AlphaFoldDB" id="A0A1C4YUE5"/>
<reference evidence="1 2" key="1">
    <citation type="submission" date="2016-06" db="EMBL/GenBank/DDBJ databases">
        <authorList>
            <person name="Kjaerup R.B."/>
            <person name="Dalgaard T.S."/>
            <person name="Juul-Madsen H.R."/>
        </authorList>
    </citation>
    <scope>NUCLEOTIDE SEQUENCE [LARGE SCALE GENOMIC DNA]</scope>
    <source>
        <strain evidence="1 2">DSM 45626</strain>
    </source>
</reference>
<proteinExistence type="predicted"/>
<accession>A0A1C4YUE5</accession>
<dbReference type="EMBL" id="FMCW01000095">
    <property type="protein sequence ID" value="SCF24353.1"/>
    <property type="molecule type" value="Genomic_DNA"/>
</dbReference>
<name>A0A1C4YUE5_9ACTN</name>
<gene>
    <name evidence="1" type="ORF">GA0070558_1951</name>
</gene>
<dbReference type="RefSeq" id="WP_141722445.1">
    <property type="nucleotide sequence ID" value="NZ_FMCW01000095.1"/>
</dbReference>
<evidence type="ECO:0000313" key="1">
    <source>
        <dbReference type="EMBL" id="SCF24353.1"/>
    </source>
</evidence>
<evidence type="ECO:0000313" key="2">
    <source>
        <dbReference type="Proteomes" id="UP000199375"/>
    </source>
</evidence>
<sequence length="129" mass="14466">MSGERIPKARRRALLVVAVAVVLLISVYAAVGAMRRGLEFEVSVNSYNPRDDRRVIDARVEMHPDFEVVRTFADFQSDRVILHVVARQPTLSWSGGDYADVRWVPVRLDKPLGDRQVLDAVSGSPVPRI</sequence>